<proteinExistence type="predicted"/>
<keyword evidence="2" id="KW-1185">Reference proteome</keyword>
<name>A0A1S6J7A9_9ACTN</name>
<dbReference type="KEGG" id="spac:B1H29_12620"/>
<accession>A0A1S6J7A9</accession>
<sequence length="133" mass="14276">MLYLHIRGLVHPSPPRRREEASPVISINFSSIVSSTAKLTDRSAVSLCMLGVSNRGTGLSGIRAVRPASASVAPAGLPVRERNERPTKALEAAVATQAQAYAFTATGAGFRKQTTQHHLMWAFRGPEPWSDPA</sequence>
<dbReference type="EMBL" id="CP019724">
    <property type="protein sequence ID" value="AQS67652.1"/>
    <property type="molecule type" value="Genomic_DNA"/>
</dbReference>
<reference evidence="1 2" key="1">
    <citation type="submission" date="2017-02" db="EMBL/GenBank/DDBJ databases">
        <title>Streptomyces pactum ACT12 Genome sequencing and assembly.</title>
        <authorList>
            <person name="Xue Q."/>
            <person name="Yan X."/>
            <person name="Jia L."/>
            <person name="Yan H."/>
        </authorList>
    </citation>
    <scope>NUCLEOTIDE SEQUENCE [LARGE SCALE GENOMIC DNA]</scope>
    <source>
        <strain evidence="1 2">ACT12</strain>
    </source>
</reference>
<dbReference type="Proteomes" id="UP000189443">
    <property type="component" value="Chromosome"/>
</dbReference>
<evidence type="ECO:0000313" key="1">
    <source>
        <dbReference type="EMBL" id="AQS67652.1"/>
    </source>
</evidence>
<protein>
    <submittedName>
        <fullName evidence="1">Uncharacterized protein</fullName>
    </submittedName>
</protein>
<organism evidence="1 2">
    <name type="scientific">Streptomyces pactum</name>
    <dbReference type="NCBI Taxonomy" id="68249"/>
    <lineage>
        <taxon>Bacteria</taxon>
        <taxon>Bacillati</taxon>
        <taxon>Actinomycetota</taxon>
        <taxon>Actinomycetes</taxon>
        <taxon>Kitasatosporales</taxon>
        <taxon>Streptomycetaceae</taxon>
        <taxon>Streptomyces</taxon>
    </lineage>
</organism>
<gene>
    <name evidence="1" type="ORF">B1H29_12620</name>
</gene>
<evidence type="ECO:0000313" key="2">
    <source>
        <dbReference type="Proteomes" id="UP000189443"/>
    </source>
</evidence>
<dbReference type="AlphaFoldDB" id="A0A1S6J7A9"/>